<proteinExistence type="predicted"/>
<dbReference type="AlphaFoldDB" id="A0A6A6DF89"/>
<dbReference type="Proteomes" id="UP000800200">
    <property type="component" value="Unassembled WGS sequence"/>
</dbReference>
<organism evidence="1 2">
    <name type="scientific">Zopfia rhizophila CBS 207.26</name>
    <dbReference type="NCBI Taxonomy" id="1314779"/>
    <lineage>
        <taxon>Eukaryota</taxon>
        <taxon>Fungi</taxon>
        <taxon>Dikarya</taxon>
        <taxon>Ascomycota</taxon>
        <taxon>Pezizomycotina</taxon>
        <taxon>Dothideomycetes</taxon>
        <taxon>Dothideomycetes incertae sedis</taxon>
        <taxon>Zopfiaceae</taxon>
        <taxon>Zopfia</taxon>
    </lineage>
</organism>
<feature type="non-terminal residue" evidence="1">
    <location>
        <position position="1"/>
    </location>
</feature>
<keyword evidence="2" id="KW-1185">Reference proteome</keyword>
<dbReference type="OrthoDB" id="3439855at2759"/>
<evidence type="ECO:0000313" key="2">
    <source>
        <dbReference type="Proteomes" id="UP000800200"/>
    </source>
</evidence>
<name>A0A6A6DF89_9PEZI</name>
<accession>A0A6A6DF89</accession>
<gene>
    <name evidence="1" type="ORF">K469DRAFT_600429</name>
</gene>
<protein>
    <submittedName>
        <fullName evidence="1">Uncharacterized protein</fullName>
    </submittedName>
</protein>
<evidence type="ECO:0000313" key="1">
    <source>
        <dbReference type="EMBL" id="KAF2178164.1"/>
    </source>
</evidence>
<sequence length="85" mass="10111">RIWCIGHILNLACQAFLFTKDKDAVELAVQAAEELRQDKEHRRLRSEGALRKIHNITIWLRRSPSRYQKFIKLARCILPRDNNTR</sequence>
<dbReference type="EMBL" id="ML994677">
    <property type="protein sequence ID" value="KAF2178164.1"/>
    <property type="molecule type" value="Genomic_DNA"/>
</dbReference>
<reference evidence="1" key="1">
    <citation type="journal article" date="2020" name="Stud. Mycol.">
        <title>101 Dothideomycetes genomes: a test case for predicting lifestyles and emergence of pathogens.</title>
        <authorList>
            <person name="Haridas S."/>
            <person name="Albert R."/>
            <person name="Binder M."/>
            <person name="Bloem J."/>
            <person name="Labutti K."/>
            <person name="Salamov A."/>
            <person name="Andreopoulos B."/>
            <person name="Baker S."/>
            <person name="Barry K."/>
            <person name="Bills G."/>
            <person name="Bluhm B."/>
            <person name="Cannon C."/>
            <person name="Castanera R."/>
            <person name="Culley D."/>
            <person name="Daum C."/>
            <person name="Ezra D."/>
            <person name="Gonzalez J."/>
            <person name="Henrissat B."/>
            <person name="Kuo A."/>
            <person name="Liang C."/>
            <person name="Lipzen A."/>
            <person name="Lutzoni F."/>
            <person name="Magnuson J."/>
            <person name="Mondo S."/>
            <person name="Nolan M."/>
            <person name="Ohm R."/>
            <person name="Pangilinan J."/>
            <person name="Park H.-J."/>
            <person name="Ramirez L."/>
            <person name="Alfaro M."/>
            <person name="Sun H."/>
            <person name="Tritt A."/>
            <person name="Yoshinaga Y."/>
            <person name="Zwiers L.-H."/>
            <person name="Turgeon B."/>
            <person name="Goodwin S."/>
            <person name="Spatafora J."/>
            <person name="Crous P."/>
            <person name="Grigoriev I."/>
        </authorList>
    </citation>
    <scope>NUCLEOTIDE SEQUENCE</scope>
    <source>
        <strain evidence="1">CBS 207.26</strain>
    </source>
</reference>